<sequence length="352" mass="39328" precursor="true">MFRPSAAIVLAVSATLVYASDDARPLPRPVFIHIGRLTMRPTAFFDTIGMTRSRTTADSISTHFGNIPLNDSPAQSIWSPRHSRLMLKSELDLASLKISTYLESDFMNFNGGQSPYHWRQYWGAVRLGQWEILGGQAWSLLRPNRFGVASDRDTMNTDVIEPAYQVGLTGSRGRQVRLTRNMDVYSAAVAWESDGNLLAKIVRDRDRTHLEVSGLAGRFGRKAAAASAVYGVTSRVRIVTDQFWSKRAVQYAMAVVPAGINGMATLEGVEAQLTPSLEAYSYAGLVYAAHGSDSGNRVVRQWSAGLNRHWNVPALYGSFLLSLQYSYLDRAIWSGKSGQMPYWMYRFRYTFN</sequence>
<gene>
    <name evidence="2" type="ordered locus">Acid_3777</name>
</gene>
<dbReference type="eggNOG" id="COG3064">
    <property type="taxonomic scope" value="Bacteria"/>
</dbReference>
<feature type="signal peptide" evidence="1">
    <location>
        <begin position="1"/>
        <end position="19"/>
    </location>
</feature>
<evidence type="ECO:0008006" key="3">
    <source>
        <dbReference type="Google" id="ProtNLM"/>
    </source>
</evidence>
<proteinExistence type="predicted"/>
<dbReference type="KEGG" id="sus:Acid_3777"/>
<dbReference type="AlphaFoldDB" id="Q020B8"/>
<feature type="chain" id="PRO_5004162807" description="Alginate export domain-containing protein" evidence="1">
    <location>
        <begin position="20"/>
        <end position="352"/>
    </location>
</feature>
<keyword evidence="1" id="KW-0732">Signal</keyword>
<organism evidence="2">
    <name type="scientific">Solibacter usitatus (strain Ellin6076)</name>
    <dbReference type="NCBI Taxonomy" id="234267"/>
    <lineage>
        <taxon>Bacteria</taxon>
        <taxon>Pseudomonadati</taxon>
        <taxon>Acidobacteriota</taxon>
        <taxon>Terriglobia</taxon>
        <taxon>Bryobacterales</taxon>
        <taxon>Solibacteraceae</taxon>
        <taxon>Candidatus Solibacter</taxon>
    </lineage>
</organism>
<dbReference type="EMBL" id="CP000473">
    <property type="protein sequence ID" value="ABJ84747.1"/>
    <property type="molecule type" value="Genomic_DNA"/>
</dbReference>
<evidence type="ECO:0000256" key="1">
    <source>
        <dbReference type="SAM" id="SignalP"/>
    </source>
</evidence>
<dbReference type="HOGENOM" id="CLU_787325_0_0_0"/>
<name>Q020B8_SOLUE</name>
<accession>Q020B8</accession>
<dbReference type="InParanoid" id="Q020B8"/>
<reference evidence="2" key="1">
    <citation type="submission" date="2006-10" db="EMBL/GenBank/DDBJ databases">
        <title>Complete sequence of Solibacter usitatus Ellin6076.</title>
        <authorList>
            <consortium name="US DOE Joint Genome Institute"/>
            <person name="Copeland A."/>
            <person name="Lucas S."/>
            <person name="Lapidus A."/>
            <person name="Barry K."/>
            <person name="Detter J.C."/>
            <person name="Glavina del Rio T."/>
            <person name="Hammon N."/>
            <person name="Israni S."/>
            <person name="Dalin E."/>
            <person name="Tice H."/>
            <person name="Pitluck S."/>
            <person name="Thompson L.S."/>
            <person name="Brettin T."/>
            <person name="Bruce D."/>
            <person name="Han C."/>
            <person name="Tapia R."/>
            <person name="Gilna P."/>
            <person name="Schmutz J."/>
            <person name="Larimer F."/>
            <person name="Land M."/>
            <person name="Hauser L."/>
            <person name="Kyrpides N."/>
            <person name="Mikhailova N."/>
            <person name="Janssen P.H."/>
            <person name="Kuske C.R."/>
            <person name="Richardson P."/>
        </authorList>
    </citation>
    <scope>NUCLEOTIDE SEQUENCE</scope>
    <source>
        <strain evidence="2">Ellin6076</strain>
    </source>
</reference>
<evidence type="ECO:0000313" key="2">
    <source>
        <dbReference type="EMBL" id="ABJ84747.1"/>
    </source>
</evidence>
<dbReference type="STRING" id="234267.Acid_3777"/>
<protein>
    <recommendedName>
        <fullName evidence="3">Alginate export domain-containing protein</fullName>
    </recommendedName>
</protein>